<protein>
    <recommendedName>
        <fullName evidence="4">Fe2OG dioxygenase domain-containing protein</fullName>
    </recommendedName>
</protein>
<dbReference type="Gene3D" id="2.60.120.620">
    <property type="entry name" value="q2cbj1_9rhob like domain"/>
    <property type="match status" value="1"/>
</dbReference>
<dbReference type="EMBL" id="CAJPIJ010000148">
    <property type="protein sequence ID" value="CAG1990775.1"/>
    <property type="molecule type" value="Genomic_DNA"/>
</dbReference>
<dbReference type="AlphaFoldDB" id="A0A4U9F000"/>
<dbReference type="EMBL" id="CAAKMV010000120">
    <property type="protein sequence ID" value="VIO55440.1"/>
    <property type="molecule type" value="Genomic_DNA"/>
</dbReference>
<gene>
    <name evidence="2" type="ORF">FUG_LOCUS170331</name>
    <name evidence="1" type="ORF">MDCFG202_LOCUS335274</name>
</gene>
<name>A0A4U9F000_GIBZA</name>
<evidence type="ECO:0000313" key="3">
    <source>
        <dbReference type="Proteomes" id="UP000746612"/>
    </source>
</evidence>
<dbReference type="Proteomes" id="UP000746612">
    <property type="component" value="Unassembled WGS sequence"/>
</dbReference>
<sequence length="525" mass="59170">MEFSLQASDPTVTYWRSLRVSDQSIRDEIICVELVSEYPNLTASLTTTLTRLSSWDSPYLTPLSYARKHLQSNSKIDRKKPLSFQRPSGKRILCTGKRQGIFAIGGHVQYDGAAGGDTTEGDTTSSNAKVAIRWDGYSTLRLPLADDTTQLNTPVTMDADNIWTDFNLAAYGILETINQTLVQSKHSEKRAVAVKAELCKLDVFSAESDTSQPLVNNPDLGRQMGSLVVCLPVAHKGGQIAFRHDGQQVEFDGASQHSETIQWAAFLSACEHEVLPITEGHRVMLTYNLVWSTWGHGFMANQRHILDQESTHFYTDLEKLIEKIKSTGEPHIIGFTCTRRYPHTSESSCKEIDHMLKGIDMVVYQALVRFVCNVSVGAVLDDSRYVEGELESKQMELERLAELANNPNARRSRRHYYDDSDLENTFCITEDLSDLCIDDWYRGDDDSYVPNPLRHLDGYSREKVHWLNHAPDTTTHQELALSVYMVAESEPECASFYSSVAIFARVGEEVDKDDEEDEEVDEEGD</sequence>
<dbReference type="PANTHER" id="PTHR33099:SF7">
    <property type="entry name" value="MYND-TYPE DOMAIN-CONTAINING PROTEIN"/>
    <property type="match status" value="1"/>
</dbReference>
<evidence type="ECO:0000313" key="1">
    <source>
        <dbReference type="EMBL" id="CAG1990775.1"/>
    </source>
</evidence>
<reference evidence="1" key="2">
    <citation type="submission" date="2021-03" db="EMBL/GenBank/DDBJ databases">
        <authorList>
            <person name="Alouane T."/>
            <person name="Langin T."/>
            <person name="Bonhomme L."/>
        </authorList>
    </citation>
    <scope>NUCLEOTIDE SEQUENCE</scope>
    <source>
        <strain evidence="1">MDC_Fg202</strain>
    </source>
</reference>
<proteinExistence type="predicted"/>
<evidence type="ECO:0000313" key="2">
    <source>
        <dbReference type="EMBL" id="VIO55440.1"/>
    </source>
</evidence>
<organism evidence="1 3">
    <name type="scientific">Gibberella zeae</name>
    <name type="common">Wheat head blight fungus</name>
    <name type="synonym">Fusarium graminearum</name>
    <dbReference type="NCBI Taxonomy" id="5518"/>
    <lineage>
        <taxon>Eukaryota</taxon>
        <taxon>Fungi</taxon>
        <taxon>Dikarya</taxon>
        <taxon>Ascomycota</taxon>
        <taxon>Pezizomycotina</taxon>
        <taxon>Sordariomycetes</taxon>
        <taxon>Hypocreomycetidae</taxon>
        <taxon>Hypocreales</taxon>
        <taxon>Nectriaceae</taxon>
        <taxon>Fusarium</taxon>
    </lineage>
</organism>
<evidence type="ECO:0008006" key="4">
    <source>
        <dbReference type="Google" id="ProtNLM"/>
    </source>
</evidence>
<accession>A0A4U9F000</accession>
<dbReference type="PANTHER" id="PTHR33099">
    <property type="entry name" value="FE2OG DIOXYGENASE DOMAIN-CONTAINING PROTEIN"/>
    <property type="match status" value="1"/>
</dbReference>
<reference evidence="2" key="1">
    <citation type="submission" date="2019-04" db="EMBL/GenBank/DDBJ databases">
        <authorList>
            <person name="Melise S."/>
            <person name="Noan J."/>
            <person name="Okalmin O."/>
        </authorList>
    </citation>
    <scope>NUCLEOTIDE SEQUENCE</scope>
    <source>
        <strain evidence="2">FN9</strain>
    </source>
</reference>